<feature type="region of interest" description="Disordered" evidence="1">
    <location>
        <begin position="1"/>
        <end position="40"/>
    </location>
</feature>
<organism evidence="2 3">
    <name type="scientific">Lolium multiflorum</name>
    <name type="common">Italian ryegrass</name>
    <name type="synonym">Lolium perenne subsp. multiflorum</name>
    <dbReference type="NCBI Taxonomy" id="4521"/>
    <lineage>
        <taxon>Eukaryota</taxon>
        <taxon>Viridiplantae</taxon>
        <taxon>Streptophyta</taxon>
        <taxon>Embryophyta</taxon>
        <taxon>Tracheophyta</taxon>
        <taxon>Spermatophyta</taxon>
        <taxon>Magnoliopsida</taxon>
        <taxon>Liliopsida</taxon>
        <taxon>Poales</taxon>
        <taxon>Poaceae</taxon>
        <taxon>BOP clade</taxon>
        <taxon>Pooideae</taxon>
        <taxon>Poodae</taxon>
        <taxon>Poeae</taxon>
        <taxon>Poeae Chloroplast Group 2 (Poeae type)</taxon>
        <taxon>Loliodinae</taxon>
        <taxon>Loliinae</taxon>
        <taxon>Lolium</taxon>
    </lineage>
</organism>
<gene>
    <name evidence="2" type="ORF">QYE76_065971</name>
</gene>
<evidence type="ECO:0000256" key="1">
    <source>
        <dbReference type="SAM" id="MobiDB-lite"/>
    </source>
</evidence>
<comment type="caution">
    <text evidence="2">The sequence shown here is derived from an EMBL/GenBank/DDBJ whole genome shotgun (WGS) entry which is preliminary data.</text>
</comment>
<keyword evidence="3" id="KW-1185">Reference proteome</keyword>
<dbReference type="Proteomes" id="UP001231189">
    <property type="component" value="Unassembled WGS sequence"/>
</dbReference>
<name>A0AAD8W9A0_LOLMU</name>
<proteinExistence type="predicted"/>
<evidence type="ECO:0000313" key="3">
    <source>
        <dbReference type="Proteomes" id="UP001231189"/>
    </source>
</evidence>
<dbReference type="EMBL" id="JAUUTY010000004">
    <property type="protein sequence ID" value="KAK1648166.1"/>
    <property type="molecule type" value="Genomic_DNA"/>
</dbReference>
<accession>A0AAD8W9A0</accession>
<protein>
    <submittedName>
        <fullName evidence="2">Uncharacterized protein</fullName>
    </submittedName>
</protein>
<evidence type="ECO:0000313" key="2">
    <source>
        <dbReference type="EMBL" id="KAK1648166.1"/>
    </source>
</evidence>
<feature type="compositionally biased region" description="Basic residues" evidence="1">
    <location>
        <begin position="14"/>
        <end position="25"/>
    </location>
</feature>
<dbReference type="AlphaFoldDB" id="A0AAD8W9A0"/>
<reference evidence="2" key="1">
    <citation type="submission" date="2023-07" db="EMBL/GenBank/DDBJ databases">
        <title>A chromosome-level genome assembly of Lolium multiflorum.</title>
        <authorList>
            <person name="Chen Y."/>
            <person name="Copetti D."/>
            <person name="Kolliker R."/>
            <person name="Studer B."/>
        </authorList>
    </citation>
    <scope>NUCLEOTIDE SEQUENCE</scope>
    <source>
        <strain evidence="2">02402/16</strain>
        <tissue evidence="2">Leaf</tissue>
    </source>
</reference>
<sequence>MRTSHPSSLFLLKKGTRRRRRRRRRRNEEEEEEEENKKKEVTAYPRVNEITLGNRKYVAPNDYYDNESEYDDLPIPFTHISDHDLDEHAAFDIENLFGTDYEINDDSIIHVPLNVDIESSKLGDAVLEDPVFETSTFSENDDITYSGLLERDIFDLFLPEFDKPWVIHLRETCCCSTNLCSWRPNTVYKNRSSRRHHRPARSFLPPPSSAWAAAPAHHRAKTTLLALARARDSRQNLYTDQVGGYRELLYADRVGRYGAPHTLRPGGCNWVAAH</sequence>